<dbReference type="AlphaFoldDB" id="A0A545AGP0"/>
<gene>
    <name evidence="2" type="ORF">FL583_34710</name>
</gene>
<dbReference type="EMBL" id="VIRS01000040">
    <property type="protein sequence ID" value="TQS40492.1"/>
    <property type="molecule type" value="Genomic_DNA"/>
</dbReference>
<dbReference type="InParanoid" id="A0A545AGP0"/>
<comment type="caution">
    <text evidence="2">The sequence shown here is derived from an EMBL/GenBank/DDBJ whole genome shotgun (WGS) entry which is preliminary data.</text>
</comment>
<dbReference type="OrthoDB" id="5382279at2"/>
<feature type="transmembrane region" description="Helical" evidence="1">
    <location>
        <begin position="12"/>
        <end position="32"/>
    </location>
</feature>
<evidence type="ECO:0000313" key="3">
    <source>
        <dbReference type="Proteomes" id="UP000317982"/>
    </source>
</evidence>
<feature type="transmembrane region" description="Helical" evidence="1">
    <location>
        <begin position="85"/>
        <end position="108"/>
    </location>
</feature>
<dbReference type="PROSITE" id="PS51257">
    <property type="entry name" value="PROKAR_LIPOPROTEIN"/>
    <property type="match status" value="1"/>
</dbReference>
<keyword evidence="3" id="KW-1185">Reference proteome</keyword>
<keyword evidence="1" id="KW-1133">Transmembrane helix</keyword>
<reference evidence="2 3" key="1">
    <citation type="submission" date="2019-07" db="EMBL/GenBank/DDBJ databases">
        <title>Cryptosporangium phraense sp. nov., isolated from plant litter.</title>
        <authorList>
            <person name="Suriyachadkun C."/>
        </authorList>
    </citation>
    <scope>NUCLEOTIDE SEQUENCE [LARGE SCALE GENOMIC DNA]</scope>
    <source>
        <strain evidence="2 3">A-T 5661</strain>
    </source>
</reference>
<accession>A0A545AGP0</accession>
<evidence type="ECO:0000256" key="1">
    <source>
        <dbReference type="SAM" id="Phobius"/>
    </source>
</evidence>
<dbReference type="Proteomes" id="UP000317982">
    <property type="component" value="Unassembled WGS sequence"/>
</dbReference>
<dbReference type="RefSeq" id="WP_142709124.1">
    <property type="nucleotide sequence ID" value="NZ_VIRS01000040.1"/>
</dbReference>
<keyword evidence="1" id="KW-0472">Membrane</keyword>
<name>A0A545AGP0_9ACTN</name>
<sequence>MPDASGRAGLALIAVGVLNLVFVVVACCGVIGHLDSGYPGSSDLRDFGRLIYLGLAAGAFPIGVLIVVCGALLRTQRARLAGRIGAVAAMLPLSCGFVVGIPVGIWVLRTLDRP</sequence>
<keyword evidence="1" id="KW-0812">Transmembrane</keyword>
<protein>
    <submittedName>
        <fullName evidence="2">Uncharacterized protein</fullName>
    </submittedName>
</protein>
<feature type="transmembrane region" description="Helical" evidence="1">
    <location>
        <begin position="52"/>
        <end position="73"/>
    </location>
</feature>
<proteinExistence type="predicted"/>
<evidence type="ECO:0000313" key="2">
    <source>
        <dbReference type="EMBL" id="TQS40492.1"/>
    </source>
</evidence>
<organism evidence="2 3">
    <name type="scientific">Cryptosporangium phraense</name>
    <dbReference type="NCBI Taxonomy" id="2593070"/>
    <lineage>
        <taxon>Bacteria</taxon>
        <taxon>Bacillati</taxon>
        <taxon>Actinomycetota</taxon>
        <taxon>Actinomycetes</taxon>
        <taxon>Cryptosporangiales</taxon>
        <taxon>Cryptosporangiaceae</taxon>
        <taxon>Cryptosporangium</taxon>
    </lineage>
</organism>